<dbReference type="Proteomes" id="UP000230407">
    <property type="component" value="Unassembled WGS sequence"/>
</dbReference>
<organism evidence="1 2">
    <name type="scientific">Streptomyces carminius</name>
    <dbReference type="NCBI Taxonomy" id="2665496"/>
    <lineage>
        <taxon>Bacteria</taxon>
        <taxon>Bacillati</taxon>
        <taxon>Actinomycetota</taxon>
        <taxon>Actinomycetes</taxon>
        <taxon>Kitasatosporales</taxon>
        <taxon>Streptomycetaceae</taxon>
        <taxon>Streptomyces</taxon>
    </lineage>
</organism>
<dbReference type="EMBL" id="PGGW01000057">
    <property type="protein sequence ID" value="PJE96666.1"/>
    <property type="molecule type" value="Genomic_DNA"/>
</dbReference>
<gene>
    <name evidence="1" type="ORF">CUT44_16625</name>
</gene>
<comment type="caution">
    <text evidence="1">The sequence shown here is derived from an EMBL/GenBank/DDBJ whole genome shotgun (WGS) entry which is preliminary data.</text>
</comment>
<dbReference type="RefSeq" id="WP_100202650.1">
    <property type="nucleotide sequence ID" value="NZ_PGGW01000057.1"/>
</dbReference>
<proteinExistence type="predicted"/>
<reference evidence="1 2" key="1">
    <citation type="submission" date="2017-11" db="EMBL/GenBank/DDBJ databases">
        <title>Streptomyces carmine sp. nov., a novel actinomycete isolated from Sophora alopecuroides in Xinjiang, China.</title>
        <authorList>
            <person name="Wang Y."/>
            <person name="Luo X."/>
            <person name="Wan C."/>
            <person name="Zhang L."/>
        </authorList>
    </citation>
    <scope>NUCLEOTIDE SEQUENCE [LARGE SCALE GENOMIC DNA]</scope>
    <source>
        <strain evidence="1 2">TRM SA0054</strain>
    </source>
</reference>
<name>A0A2M8LXI3_9ACTN</name>
<dbReference type="AlphaFoldDB" id="A0A2M8LXI3"/>
<keyword evidence="2" id="KW-1185">Reference proteome</keyword>
<protein>
    <submittedName>
        <fullName evidence="1">Sporulation protein</fullName>
    </submittedName>
</protein>
<evidence type="ECO:0000313" key="1">
    <source>
        <dbReference type="EMBL" id="PJE96666.1"/>
    </source>
</evidence>
<sequence length="456" mass="49583">MTREPNHRLAAVMAEAGASNKGLARRVKDIAARRGIHLGTTHVSVQRWLDGGGIQPQTAAFLAEALSEKLSRRITPSDLGFPQMEPAVPVGGIGYAHSLPEALGHLDALTQLRPEDGQAGADLLPEGDVNSAVLSWLVSRSDGLTTDAPGARRVGMRDVAAVRTAAEMFMHLDFKFGGGHGHKALRHYFREDVLPLLSASYSERVGKALFQAATEIAQLLAWTAYDTGNHTLANRYLIATLRLTQVIDDRMMGARILTNMSHQANYLGQAPRAVQLARASLEGGRGRATPRAMALFAAHEARALSTALDRTGAARAMNEAERYFERADSGDDPDWLAYMDEAELVGEFCHCFRDLGQGAEAVRFAEWAVAITDPRYARTLGFCRMVLAQSQLLNGELEAAVDTATLAVENGDALQSARFLRYVTDFQREVSAHAGNPAVQHFNEQVRDALAELDDE</sequence>
<accession>A0A2M8LXI3</accession>
<evidence type="ECO:0000313" key="2">
    <source>
        <dbReference type="Proteomes" id="UP000230407"/>
    </source>
</evidence>